<dbReference type="CDD" id="cd06261">
    <property type="entry name" value="TM_PBP2"/>
    <property type="match status" value="1"/>
</dbReference>
<dbReference type="InterPro" id="IPR000515">
    <property type="entry name" value="MetI-like"/>
</dbReference>
<keyword evidence="2 7" id="KW-0813">Transport</keyword>
<dbReference type="PANTHER" id="PTHR30043">
    <property type="entry name" value="PHOSPHONATES TRANSPORT SYSTEM PERMEASE PROTEIN"/>
    <property type="match status" value="1"/>
</dbReference>
<sequence>MRRVSIFAALLLVIGWSTAGVKLNLTDFLDFKKTLDLIGRFFPPEWSLLQEAIKQSVITLQIAITGTFYALLVAFPLSFLLARNTGKPGFSNILRGVLGFIRSVPEIVWGLLFVPTLGLGPIAGVIAIFIHNVGVLGKLISELVESSDPETQEAVIAAGGNKVHAIGFAIIPEILPNVLSQYFYRLEVGVRTSLILGFIGAGGIGNMLFIDFKVFEYPSVFVEILAIMGLVLLIDSVGAWVRKKVM</sequence>
<dbReference type="PROSITE" id="PS50928">
    <property type="entry name" value="ABC_TM1"/>
    <property type="match status" value="1"/>
</dbReference>
<dbReference type="Pfam" id="PF00528">
    <property type="entry name" value="BPD_transp_1"/>
    <property type="match status" value="1"/>
</dbReference>
<accession>A0ABV9Q639</accession>
<feature type="transmembrane region" description="Helical" evidence="7">
    <location>
        <begin position="118"/>
        <end position="137"/>
    </location>
</feature>
<dbReference type="Proteomes" id="UP001596002">
    <property type="component" value="Unassembled WGS sequence"/>
</dbReference>
<evidence type="ECO:0000256" key="5">
    <source>
        <dbReference type="ARBA" id="ARBA00022989"/>
    </source>
</evidence>
<evidence type="ECO:0000256" key="4">
    <source>
        <dbReference type="ARBA" id="ARBA00022692"/>
    </source>
</evidence>
<dbReference type="EMBL" id="JBHSHC010000125">
    <property type="protein sequence ID" value="MFC4769334.1"/>
    <property type="molecule type" value="Genomic_DNA"/>
</dbReference>
<keyword evidence="6 7" id="KW-0472">Membrane</keyword>
<dbReference type="SUPFAM" id="SSF161098">
    <property type="entry name" value="MetI-like"/>
    <property type="match status" value="1"/>
</dbReference>
<comment type="caution">
    <text evidence="9">The sequence shown here is derived from an EMBL/GenBank/DDBJ whole genome shotgun (WGS) entry which is preliminary data.</text>
</comment>
<dbReference type="InterPro" id="IPR005769">
    <property type="entry name" value="PhnE/PtxC"/>
</dbReference>
<name>A0ABV9Q639_9BACL</name>
<dbReference type="Gene3D" id="1.10.3720.10">
    <property type="entry name" value="MetI-like"/>
    <property type="match status" value="1"/>
</dbReference>
<keyword evidence="5 7" id="KW-1133">Transmembrane helix</keyword>
<comment type="similarity">
    <text evidence="7">Belongs to the binding-protein-dependent transport system permease family.</text>
</comment>
<evidence type="ECO:0000256" key="1">
    <source>
        <dbReference type="ARBA" id="ARBA00004651"/>
    </source>
</evidence>
<dbReference type="RefSeq" id="WP_380027727.1">
    <property type="nucleotide sequence ID" value="NZ_JBHSHC010000125.1"/>
</dbReference>
<evidence type="ECO:0000313" key="9">
    <source>
        <dbReference type="EMBL" id="MFC4769334.1"/>
    </source>
</evidence>
<dbReference type="PANTHER" id="PTHR30043:SF1">
    <property type="entry name" value="ABC TRANSPORT SYSTEM PERMEASE PROTEIN P69"/>
    <property type="match status" value="1"/>
</dbReference>
<evidence type="ECO:0000256" key="2">
    <source>
        <dbReference type="ARBA" id="ARBA00022448"/>
    </source>
</evidence>
<organism evidence="9 10">
    <name type="scientific">Effusibacillus consociatus</name>
    <dbReference type="NCBI Taxonomy" id="1117041"/>
    <lineage>
        <taxon>Bacteria</taxon>
        <taxon>Bacillati</taxon>
        <taxon>Bacillota</taxon>
        <taxon>Bacilli</taxon>
        <taxon>Bacillales</taxon>
        <taxon>Alicyclobacillaceae</taxon>
        <taxon>Effusibacillus</taxon>
    </lineage>
</organism>
<keyword evidence="10" id="KW-1185">Reference proteome</keyword>
<keyword evidence="4 7" id="KW-0812">Transmembrane</keyword>
<feature type="transmembrane region" description="Helical" evidence="7">
    <location>
        <begin position="221"/>
        <end position="241"/>
    </location>
</feature>
<feature type="domain" description="ABC transmembrane type-1" evidence="8">
    <location>
        <begin position="56"/>
        <end position="238"/>
    </location>
</feature>
<evidence type="ECO:0000256" key="3">
    <source>
        <dbReference type="ARBA" id="ARBA00022475"/>
    </source>
</evidence>
<evidence type="ECO:0000313" key="10">
    <source>
        <dbReference type="Proteomes" id="UP001596002"/>
    </source>
</evidence>
<dbReference type="InterPro" id="IPR035906">
    <property type="entry name" value="MetI-like_sf"/>
</dbReference>
<comment type="subcellular location">
    <subcellularLocation>
        <location evidence="1 7">Cell membrane</location>
        <topology evidence="1 7">Multi-pass membrane protein</topology>
    </subcellularLocation>
</comment>
<proteinExistence type="inferred from homology"/>
<evidence type="ECO:0000256" key="6">
    <source>
        <dbReference type="ARBA" id="ARBA00023136"/>
    </source>
</evidence>
<evidence type="ECO:0000259" key="8">
    <source>
        <dbReference type="PROSITE" id="PS50928"/>
    </source>
</evidence>
<keyword evidence="3" id="KW-1003">Cell membrane</keyword>
<evidence type="ECO:0000256" key="7">
    <source>
        <dbReference type="RuleBase" id="RU363032"/>
    </source>
</evidence>
<gene>
    <name evidence="9" type="primary">phnE</name>
    <name evidence="9" type="ORF">ACFO8Q_18550</name>
</gene>
<feature type="transmembrane region" description="Helical" evidence="7">
    <location>
        <begin position="188"/>
        <end position="209"/>
    </location>
</feature>
<feature type="transmembrane region" description="Helical" evidence="7">
    <location>
        <begin position="58"/>
        <end position="81"/>
    </location>
</feature>
<dbReference type="NCBIfam" id="TIGR01097">
    <property type="entry name" value="PhnE"/>
    <property type="match status" value="1"/>
</dbReference>
<protein>
    <submittedName>
        <fullName evidence="9">Phosphonate ABC transporter, permease protein PhnE</fullName>
    </submittedName>
</protein>
<reference evidence="10" key="1">
    <citation type="journal article" date="2019" name="Int. J. Syst. Evol. Microbiol.">
        <title>The Global Catalogue of Microorganisms (GCM) 10K type strain sequencing project: providing services to taxonomists for standard genome sequencing and annotation.</title>
        <authorList>
            <consortium name="The Broad Institute Genomics Platform"/>
            <consortium name="The Broad Institute Genome Sequencing Center for Infectious Disease"/>
            <person name="Wu L."/>
            <person name="Ma J."/>
        </authorList>
    </citation>
    <scope>NUCLEOTIDE SEQUENCE [LARGE SCALE GENOMIC DNA]</scope>
    <source>
        <strain evidence="10">WYCCWR 12678</strain>
    </source>
</reference>